<accession>A0A1V9R9X2</accession>
<gene>
    <name evidence="2" type="ORF">B6U56_07140</name>
</gene>
<evidence type="ECO:0000313" key="2">
    <source>
        <dbReference type="EMBL" id="OQQ89927.1"/>
    </source>
</evidence>
<name>A0A1V9R9X2_9LACO</name>
<keyword evidence="1" id="KW-0175">Coiled coil</keyword>
<dbReference type="RefSeq" id="WP_081534948.1">
    <property type="nucleotide sequence ID" value="NZ_JAUDDR010000016.1"/>
</dbReference>
<dbReference type="EMBL" id="NBEF01000024">
    <property type="protein sequence ID" value="OQQ89927.1"/>
    <property type="molecule type" value="Genomic_DNA"/>
</dbReference>
<evidence type="ECO:0000313" key="3">
    <source>
        <dbReference type="Proteomes" id="UP000192575"/>
    </source>
</evidence>
<protein>
    <submittedName>
        <fullName evidence="2">Uncharacterized protein</fullName>
    </submittedName>
</protein>
<dbReference type="AlphaFoldDB" id="A0A1V9R9X2"/>
<sequence>MRKIKLMFEFGHGPIWNSDPFMGKLMTGIEIVDSDSDLEVWNRQCIDLYDECYEFNSHGKGCYFNETTLAKNKKKLLCILEQIKSRLGELNDNNFTIEDQATDELNKVN</sequence>
<proteinExistence type="predicted"/>
<comment type="caution">
    <text evidence="2">The sequence shown here is derived from an EMBL/GenBank/DDBJ whole genome shotgun (WGS) entry which is preliminary data.</text>
</comment>
<organism evidence="2 3">
    <name type="scientific">Ligilactobacillus salivarius</name>
    <dbReference type="NCBI Taxonomy" id="1624"/>
    <lineage>
        <taxon>Bacteria</taxon>
        <taxon>Bacillati</taxon>
        <taxon>Bacillota</taxon>
        <taxon>Bacilli</taxon>
        <taxon>Lactobacillales</taxon>
        <taxon>Lactobacillaceae</taxon>
        <taxon>Ligilactobacillus</taxon>
    </lineage>
</organism>
<reference evidence="2 3" key="1">
    <citation type="submission" date="2017-03" db="EMBL/GenBank/DDBJ databases">
        <title>Phylogenomics and comparative genomics of Lactobacillus salivarius, a mammalian gut commensal.</title>
        <authorList>
            <person name="Harris H.M."/>
        </authorList>
    </citation>
    <scope>NUCLEOTIDE SEQUENCE [LARGE SCALE GENOMIC DNA]</scope>
    <source>
        <strain evidence="2 3">JCM 1047</strain>
    </source>
</reference>
<evidence type="ECO:0000256" key="1">
    <source>
        <dbReference type="SAM" id="Coils"/>
    </source>
</evidence>
<feature type="coiled-coil region" evidence="1">
    <location>
        <begin position="73"/>
        <end position="100"/>
    </location>
</feature>
<dbReference type="Proteomes" id="UP000192575">
    <property type="component" value="Unassembled WGS sequence"/>
</dbReference>